<feature type="region of interest" description="Disordered" evidence="1">
    <location>
        <begin position="30"/>
        <end position="78"/>
    </location>
</feature>
<comment type="caution">
    <text evidence="3">The sequence shown here is derived from an EMBL/GenBank/DDBJ whole genome shotgun (WGS) entry which is preliminary data.</text>
</comment>
<accession>A0ABN8RWS0</accession>
<sequence length="287" mass="33648">MEKLLQIGKEFELEGEKLLEFVPEQLKLEEEKEEKRRQLEEEKEGKRRLLEEQKEERRRNDTERAEVREDRAKAPKLPSFVDGKDDLDAYLQRFERFATTAKWEKTGWASKLSALLSGRALEVYSRLSEEAAQDYDRVKLALMKRYDLTEDVYRRKFRASKPEVDESPEQFIVRPDRYLLRWLELSNTERSFEGLKDLFVKEQFVDSCPKELAIHLRERAPETLVQIAKIADQYLEAHGKHLFSSASKKPQVQPKVEEAKTAQSDTTALQCYKPVIPADTKLITAQL</sequence>
<evidence type="ECO:0000313" key="4">
    <source>
        <dbReference type="Proteomes" id="UP001159405"/>
    </source>
</evidence>
<reference evidence="3 4" key="1">
    <citation type="submission" date="2022-05" db="EMBL/GenBank/DDBJ databases">
        <authorList>
            <consortium name="Genoscope - CEA"/>
            <person name="William W."/>
        </authorList>
    </citation>
    <scope>NUCLEOTIDE SEQUENCE [LARGE SCALE GENOMIC DNA]</scope>
</reference>
<dbReference type="EMBL" id="CALNXK010000326">
    <property type="protein sequence ID" value="CAH3182549.1"/>
    <property type="molecule type" value="Genomic_DNA"/>
</dbReference>
<dbReference type="Pfam" id="PF02023">
    <property type="entry name" value="SCAN"/>
    <property type="match status" value="1"/>
</dbReference>
<organism evidence="3 4">
    <name type="scientific">Porites lobata</name>
    <dbReference type="NCBI Taxonomy" id="104759"/>
    <lineage>
        <taxon>Eukaryota</taxon>
        <taxon>Metazoa</taxon>
        <taxon>Cnidaria</taxon>
        <taxon>Anthozoa</taxon>
        <taxon>Hexacorallia</taxon>
        <taxon>Scleractinia</taxon>
        <taxon>Fungiina</taxon>
        <taxon>Poritidae</taxon>
        <taxon>Porites</taxon>
    </lineage>
</organism>
<keyword evidence="4" id="KW-1185">Reference proteome</keyword>
<dbReference type="SUPFAM" id="SSF47353">
    <property type="entry name" value="Retrovirus capsid dimerization domain-like"/>
    <property type="match status" value="1"/>
</dbReference>
<protein>
    <recommendedName>
        <fullName evidence="2">SCAN box domain-containing protein</fullName>
    </recommendedName>
</protein>
<name>A0ABN8RWS0_9CNID</name>
<dbReference type="PANTHER" id="PTHR46888">
    <property type="entry name" value="ZINC KNUCKLE DOMAINCONTAINING PROTEIN-RELATED"/>
    <property type="match status" value="1"/>
</dbReference>
<evidence type="ECO:0000313" key="3">
    <source>
        <dbReference type="EMBL" id="CAH3182549.1"/>
    </source>
</evidence>
<dbReference type="PANTHER" id="PTHR46888:SF1">
    <property type="entry name" value="RIBONUCLEASE H"/>
    <property type="match status" value="1"/>
</dbReference>
<dbReference type="InterPro" id="IPR038269">
    <property type="entry name" value="SCAN_sf"/>
</dbReference>
<gene>
    <name evidence="3" type="ORF">PLOB_00027062</name>
</gene>
<dbReference type="Proteomes" id="UP001159405">
    <property type="component" value="Unassembled WGS sequence"/>
</dbReference>
<evidence type="ECO:0000256" key="1">
    <source>
        <dbReference type="SAM" id="MobiDB-lite"/>
    </source>
</evidence>
<evidence type="ECO:0000259" key="2">
    <source>
        <dbReference type="Pfam" id="PF02023"/>
    </source>
</evidence>
<dbReference type="InterPro" id="IPR003309">
    <property type="entry name" value="SCAN_dom"/>
</dbReference>
<dbReference type="Gene3D" id="1.10.4020.10">
    <property type="entry name" value="DNA breaking-rejoining enzymes"/>
    <property type="match status" value="1"/>
</dbReference>
<proteinExistence type="predicted"/>
<feature type="domain" description="SCAN box" evidence="2">
    <location>
        <begin position="151"/>
        <end position="240"/>
    </location>
</feature>
<feature type="compositionally biased region" description="Basic and acidic residues" evidence="1">
    <location>
        <begin position="30"/>
        <end position="73"/>
    </location>
</feature>